<keyword evidence="2" id="KW-1185">Reference proteome</keyword>
<reference evidence="1 2" key="1">
    <citation type="submission" date="2024-09" db="EMBL/GenBank/DDBJ databases">
        <authorList>
            <person name="Sun Q."/>
            <person name="Mori K."/>
        </authorList>
    </citation>
    <scope>NUCLEOTIDE SEQUENCE [LARGE SCALE GENOMIC DNA]</scope>
    <source>
        <strain evidence="1 2">CCM 7609</strain>
    </source>
</reference>
<sequence>MVRDEHRGAPGQDLGQQLADLRDHLGVQGGQRLVQQHQLRPRGQHPGDRRALRLAAGHLPGPA</sequence>
<evidence type="ECO:0000313" key="2">
    <source>
        <dbReference type="Proteomes" id="UP001589575"/>
    </source>
</evidence>
<name>A0ABV5FYJ9_9MICC</name>
<accession>A0ABV5FYJ9</accession>
<comment type="caution">
    <text evidence="1">The sequence shown here is derived from an EMBL/GenBank/DDBJ whole genome shotgun (WGS) entry which is preliminary data.</text>
</comment>
<proteinExistence type="predicted"/>
<dbReference type="Proteomes" id="UP001589575">
    <property type="component" value="Unassembled WGS sequence"/>
</dbReference>
<dbReference type="EMBL" id="JBHMFI010000001">
    <property type="protein sequence ID" value="MFB9071759.1"/>
    <property type="molecule type" value="Genomic_DNA"/>
</dbReference>
<gene>
    <name evidence="1" type="ORF">ACFFX0_11320</name>
</gene>
<protein>
    <submittedName>
        <fullName evidence="1">Uncharacterized protein</fullName>
    </submittedName>
</protein>
<organism evidence="1 2">
    <name type="scientific">Citricoccus parietis</name>
    <dbReference type="NCBI Taxonomy" id="592307"/>
    <lineage>
        <taxon>Bacteria</taxon>
        <taxon>Bacillati</taxon>
        <taxon>Actinomycetota</taxon>
        <taxon>Actinomycetes</taxon>
        <taxon>Micrococcales</taxon>
        <taxon>Micrococcaceae</taxon>
        <taxon>Citricoccus</taxon>
    </lineage>
</organism>
<evidence type="ECO:0000313" key="1">
    <source>
        <dbReference type="EMBL" id="MFB9071759.1"/>
    </source>
</evidence>